<dbReference type="Gene3D" id="1.10.10.10">
    <property type="entry name" value="Winged helix-like DNA-binding domain superfamily/Winged helix DNA-binding domain"/>
    <property type="match status" value="1"/>
</dbReference>
<dbReference type="SMART" id="SM00884">
    <property type="entry name" value="Cullin_Nedd8"/>
    <property type="match status" value="1"/>
</dbReference>
<dbReference type="EMBL" id="NCKV01006790">
    <property type="protein sequence ID" value="RWS23270.1"/>
    <property type="molecule type" value="Genomic_DNA"/>
</dbReference>
<reference evidence="4 5" key="1">
    <citation type="journal article" date="2018" name="Gigascience">
        <title>Genomes of trombidid mites reveal novel predicted allergens and laterally-transferred genes associated with secondary metabolism.</title>
        <authorList>
            <person name="Dong X."/>
            <person name="Chaisiri K."/>
            <person name="Xia D."/>
            <person name="Armstrong S.D."/>
            <person name="Fang Y."/>
            <person name="Donnelly M.J."/>
            <person name="Kadowaki T."/>
            <person name="McGarry J.W."/>
            <person name="Darby A.C."/>
            <person name="Makepeace B.L."/>
        </authorList>
    </citation>
    <scope>NUCLEOTIDE SEQUENCE [LARGE SCALE GENOMIC DNA]</scope>
    <source>
        <strain evidence="4">UoL-UT</strain>
    </source>
</reference>
<dbReference type="PANTHER" id="PTHR11932">
    <property type="entry name" value="CULLIN"/>
    <property type="match status" value="1"/>
</dbReference>
<feature type="non-terminal residue" evidence="4">
    <location>
        <position position="127"/>
    </location>
</feature>
<organism evidence="4 5">
    <name type="scientific">Leptotrombidium deliense</name>
    <dbReference type="NCBI Taxonomy" id="299467"/>
    <lineage>
        <taxon>Eukaryota</taxon>
        <taxon>Metazoa</taxon>
        <taxon>Ecdysozoa</taxon>
        <taxon>Arthropoda</taxon>
        <taxon>Chelicerata</taxon>
        <taxon>Arachnida</taxon>
        <taxon>Acari</taxon>
        <taxon>Acariformes</taxon>
        <taxon>Trombidiformes</taxon>
        <taxon>Prostigmata</taxon>
        <taxon>Anystina</taxon>
        <taxon>Parasitengona</taxon>
        <taxon>Trombiculoidea</taxon>
        <taxon>Trombiculidae</taxon>
        <taxon>Leptotrombidium</taxon>
    </lineage>
</organism>
<keyword evidence="1" id="KW-1017">Isopeptide bond</keyword>
<keyword evidence="2" id="KW-0832">Ubl conjugation</keyword>
<dbReference type="Pfam" id="PF10557">
    <property type="entry name" value="Cullin_Nedd8"/>
    <property type="match status" value="1"/>
</dbReference>
<dbReference type="InterPro" id="IPR045093">
    <property type="entry name" value="Cullin"/>
</dbReference>
<name>A0A443S6V9_9ACAR</name>
<evidence type="ECO:0000259" key="3">
    <source>
        <dbReference type="SMART" id="SM00884"/>
    </source>
</evidence>
<dbReference type="InterPro" id="IPR036390">
    <property type="entry name" value="WH_DNA-bd_sf"/>
</dbReference>
<dbReference type="SUPFAM" id="SSF46785">
    <property type="entry name" value="Winged helix' DNA-binding domain"/>
    <property type="match status" value="1"/>
</dbReference>
<dbReference type="STRING" id="299467.A0A443S6V9"/>
<dbReference type="OrthoDB" id="27073at2759"/>
<evidence type="ECO:0000256" key="2">
    <source>
        <dbReference type="ARBA" id="ARBA00022843"/>
    </source>
</evidence>
<evidence type="ECO:0000313" key="4">
    <source>
        <dbReference type="EMBL" id="RWS23270.1"/>
    </source>
</evidence>
<evidence type="ECO:0000256" key="1">
    <source>
        <dbReference type="ARBA" id="ARBA00022499"/>
    </source>
</evidence>
<sequence length="127" mass="14777">TKNSNASESESKPEDDTYHLNTSFVNKRSKFKITAVVQKDVQQQQEVEQTHASVDEDRKLYLQAAIVRIMKARKVIKHNSLMQQVIHQSKNRFTPSVTMIKKCIEALMEKQYLERTPNSQDEYSYVA</sequence>
<dbReference type="Proteomes" id="UP000288716">
    <property type="component" value="Unassembled WGS sequence"/>
</dbReference>
<feature type="non-terminal residue" evidence="4">
    <location>
        <position position="1"/>
    </location>
</feature>
<gene>
    <name evidence="4" type="ORF">B4U80_02145</name>
</gene>
<dbReference type="InterPro" id="IPR019559">
    <property type="entry name" value="Cullin_neddylation_domain"/>
</dbReference>
<dbReference type="InterPro" id="IPR036388">
    <property type="entry name" value="WH-like_DNA-bd_sf"/>
</dbReference>
<keyword evidence="5" id="KW-1185">Reference proteome</keyword>
<evidence type="ECO:0000313" key="5">
    <source>
        <dbReference type="Proteomes" id="UP000288716"/>
    </source>
</evidence>
<accession>A0A443S6V9</accession>
<dbReference type="AlphaFoldDB" id="A0A443S6V9"/>
<protein>
    <submittedName>
        <fullName evidence="4">Cullin-2-like protein</fullName>
    </submittedName>
</protein>
<dbReference type="FunFam" id="1.10.10.10:FF:000014">
    <property type="entry name" value="Cullin 1"/>
    <property type="match status" value="1"/>
</dbReference>
<feature type="domain" description="Cullin neddylation" evidence="3">
    <location>
        <begin position="54"/>
        <end position="121"/>
    </location>
</feature>
<comment type="caution">
    <text evidence="4">The sequence shown here is derived from an EMBL/GenBank/DDBJ whole genome shotgun (WGS) entry which is preliminary data.</text>
</comment>
<proteinExistence type="predicted"/>
<dbReference type="VEuPathDB" id="VectorBase:LDEU008771"/>